<keyword evidence="3" id="KW-1185">Reference proteome</keyword>
<evidence type="ECO:0000313" key="3">
    <source>
        <dbReference type="Proteomes" id="UP000232163"/>
    </source>
</evidence>
<gene>
    <name evidence="2" type="ORF">B5P45_00810</name>
</gene>
<name>A0A2N9W3R2_9HYPH</name>
<protein>
    <submittedName>
        <fullName evidence="2">Uncharacterized protein</fullName>
    </submittedName>
</protein>
<dbReference type="OrthoDB" id="8099241at2"/>
<dbReference type="RefSeq" id="WP_099999466.1">
    <property type="nucleotide sequence ID" value="NZ_CP017940.1"/>
</dbReference>
<keyword evidence="1" id="KW-0812">Transmembrane</keyword>
<dbReference type="Proteomes" id="UP000232163">
    <property type="component" value="Unassembled WGS sequence"/>
</dbReference>
<keyword evidence="1" id="KW-1133">Transmembrane helix</keyword>
<dbReference type="EMBL" id="MZMT01000003">
    <property type="protein sequence ID" value="PIO46380.1"/>
    <property type="molecule type" value="Genomic_DNA"/>
</dbReference>
<sequence length="197" mass="21398">MRPILLLLLVVGVVLGVGYPWVATNFSGEEIGSWRVYDRPGPYKPVTVNLKKGDAPVRAFIDMQPLRNFVPSEGRTALTAVVTRQGKDALVTTLTYVSSKATNKGSPQGPQVYRDSIGDIDPVEDGDYVFTIGPGDYDGLEVAQVDLVLRKGAIAVDRRAMPAGIALIAISIFGLIRLRRSRRAAENTVPPPPKWGR</sequence>
<keyword evidence="1" id="KW-0472">Membrane</keyword>
<evidence type="ECO:0000256" key="1">
    <source>
        <dbReference type="SAM" id="Phobius"/>
    </source>
</evidence>
<comment type="caution">
    <text evidence="2">The sequence shown here is derived from an EMBL/GenBank/DDBJ whole genome shotgun (WGS) entry which is preliminary data.</text>
</comment>
<dbReference type="AlphaFoldDB" id="A0A2N9W3R2"/>
<feature type="transmembrane region" description="Helical" evidence="1">
    <location>
        <begin position="160"/>
        <end position="178"/>
    </location>
</feature>
<proteinExistence type="predicted"/>
<organism evidence="2 3">
    <name type="scientific">Phyllobacterium zundukense</name>
    <dbReference type="NCBI Taxonomy" id="1867719"/>
    <lineage>
        <taxon>Bacteria</taxon>
        <taxon>Pseudomonadati</taxon>
        <taxon>Pseudomonadota</taxon>
        <taxon>Alphaproteobacteria</taxon>
        <taxon>Hyphomicrobiales</taxon>
        <taxon>Phyllobacteriaceae</taxon>
        <taxon>Phyllobacterium</taxon>
    </lineage>
</organism>
<evidence type="ECO:0000313" key="2">
    <source>
        <dbReference type="EMBL" id="PIO46380.1"/>
    </source>
</evidence>
<reference evidence="3" key="1">
    <citation type="journal article" date="2017" name="Int J Environ Stud">
        <title>Does the Miocene-Pliocene relict legume Oxytropis triphylla form nitrogen-fixing nodules with a combination of bacterial strains?</title>
        <authorList>
            <person name="Safronova V."/>
            <person name="Belimov A."/>
            <person name="Sazanova A."/>
            <person name="Kuznetsova I."/>
            <person name="Popova J."/>
            <person name="Andronov E."/>
            <person name="Verkhozina A."/>
            <person name="Tikhonovich I."/>
        </authorList>
    </citation>
    <scope>NUCLEOTIDE SEQUENCE [LARGE SCALE GENOMIC DNA]</scope>
    <source>
        <strain evidence="3">Tri-38</strain>
    </source>
</reference>
<accession>A0A2N9W3R2</accession>
<dbReference type="KEGG" id="pht:BLM14_11265"/>